<dbReference type="InterPro" id="IPR019798">
    <property type="entry name" value="Ser_HO-MeTrfase_PLP_BS"/>
</dbReference>
<accession>A0A0F9JS46</accession>
<dbReference type="GO" id="GO:0030170">
    <property type="term" value="F:pyridoxal phosphate binding"/>
    <property type="evidence" value="ECO:0007669"/>
    <property type="project" value="InterPro"/>
</dbReference>
<evidence type="ECO:0000256" key="2">
    <source>
        <dbReference type="ARBA" id="ARBA00006376"/>
    </source>
</evidence>
<evidence type="ECO:0000256" key="3">
    <source>
        <dbReference type="ARBA" id="ARBA00022563"/>
    </source>
</evidence>
<organism evidence="7">
    <name type="scientific">marine sediment metagenome</name>
    <dbReference type="NCBI Taxonomy" id="412755"/>
    <lineage>
        <taxon>unclassified sequences</taxon>
        <taxon>metagenomes</taxon>
        <taxon>ecological metagenomes</taxon>
    </lineage>
</organism>
<dbReference type="Pfam" id="PF00464">
    <property type="entry name" value="SHMT"/>
    <property type="match status" value="1"/>
</dbReference>
<dbReference type="Gene3D" id="3.40.640.10">
    <property type="entry name" value="Type I PLP-dependent aspartate aminotransferase-like (Major domain)"/>
    <property type="match status" value="1"/>
</dbReference>
<dbReference type="PANTHER" id="PTHR11680:SF35">
    <property type="entry name" value="SERINE HYDROXYMETHYLTRANSFERASE 1"/>
    <property type="match status" value="1"/>
</dbReference>
<dbReference type="InterPro" id="IPR015424">
    <property type="entry name" value="PyrdxlP-dep_Trfase"/>
</dbReference>
<evidence type="ECO:0000313" key="7">
    <source>
        <dbReference type="EMBL" id="KKM08503.1"/>
    </source>
</evidence>
<dbReference type="GO" id="GO:0019264">
    <property type="term" value="P:glycine biosynthetic process from serine"/>
    <property type="evidence" value="ECO:0007669"/>
    <property type="project" value="InterPro"/>
</dbReference>
<dbReference type="PROSITE" id="PS00096">
    <property type="entry name" value="SHMT"/>
    <property type="match status" value="1"/>
</dbReference>
<dbReference type="PIRSF" id="PIRSF000412">
    <property type="entry name" value="SHMT"/>
    <property type="match status" value="1"/>
</dbReference>
<dbReference type="AlphaFoldDB" id="A0A0F9JS46"/>
<feature type="domain" description="Serine hydroxymethyltransferase-like" evidence="6">
    <location>
        <begin position="15"/>
        <end position="381"/>
    </location>
</feature>
<evidence type="ECO:0000256" key="5">
    <source>
        <dbReference type="ARBA" id="ARBA00022898"/>
    </source>
</evidence>
<name>A0A0F9JS46_9ZZZZ</name>
<dbReference type="InterPro" id="IPR001085">
    <property type="entry name" value="Ser_HO-MeTrfase"/>
</dbReference>
<dbReference type="EMBL" id="LAZR01015554">
    <property type="protein sequence ID" value="KKM08503.1"/>
    <property type="molecule type" value="Genomic_DNA"/>
</dbReference>
<dbReference type="PANTHER" id="PTHR11680">
    <property type="entry name" value="SERINE HYDROXYMETHYLTRANSFERASE"/>
    <property type="match status" value="1"/>
</dbReference>
<dbReference type="GO" id="GO:0005737">
    <property type="term" value="C:cytoplasm"/>
    <property type="evidence" value="ECO:0007669"/>
    <property type="project" value="TreeGrafter"/>
</dbReference>
<dbReference type="InterPro" id="IPR015422">
    <property type="entry name" value="PyrdxlP-dep_Trfase_small"/>
</dbReference>
<reference evidence="7" key="1">
    <citation type="journal article" date="2015" name="Nature">
        <title>Complex archaea that bridge the gap between prokaryotes and eukaryotes.</title>
        <authorList>
            <person name="Spang A."/>
            <person name="Saw J.H."/>
            <person name="Jorgensen S.L."/>
            <person name="Zaremba-Niedzwiedzka K."/>
            <person name="Martijn J."/>
            <person name="Lind A.E."/>
            <person name="van Eijk R."/>
            <person name="Schleper C."/>
            <person name="Guy L."/>
            <person name="Ettema T.J."/>
        </authorList>
    </citation>
    <scope>NUCLEOTIDE SEQUENCE</scope>
</reference>
<dbReference type="NCBIfam" id="NF000586">
    <property type="entry name" value="PRK00011.1"/>
    <property type="match status" value="1"/>
</dbReference>
<sequence length="381" mass="42341">MVTNKILDKVERCVQNQNTWRETKTLNLIASENHISRTAERFSISDFSHRYAEGLVNQREYQGQKYQDEIEKIAITSVKNLFKSKYADVRCPTATIANISIYYGLCKSGNIMFSLSVPNGAHISMRKFGGAGLRGLKIYDIPFDFDNYTIDMDLFGNLILGLKPRLITLGASVFLFPHPVQEIKKICEDLGTIIHYDGSHVLGLIAGGEFQDPLGEGADILMGSTHKTFPGPQGAIICTNNREILSHVEKGIFPGTVSNHHMHRLPPLAITCEEMVNFGEEYAQQIIKNAKAFARCLDLKGFDVIGKKIGYTKSHQIVINLSEHGKGLKNAISLEQADIITNKNLIHGDEVNSVNNPSGLRLGVQEMTRFGMKQDDFAVVA</sequence>
<dbReference type="GO" id="GO:0035999">
    <property type="term" value="P:tetrahydrofolate interconversion"/>
    <property type="evidence" value="ECO:0007669"/>
    <property type="project" value="InterPro"/>
</dbReference>
<proteinExistence type="inferred from homology"/>
<comment type="cofactor">
    <cofactor evidence="1">
        <name>pyridoxal 5'-phosphate</name>
        <dbReference type="ChEBI" id="CHEBI:597326"/>
    </cofactor>
</comment>
<dbReference type="InterPro" id="IPR015421">
    <property type="entry name" value="PyrdxlP-dep_Trfase_major"/>
</dbReference>
<keyword evidence="4" id="KW-0808">Transferase</keyword>
<keyword evidence="5" id="KW-0663">Pyridoxal phosphate</keyword>
<comment type="similarity">
    <text evidence="2">Belongs to the SHMT family.</text>
</comment>
<keyword evidence="3" id="KW-0554">One-carbon metabolism</keyword>
<evidence type="ECO:0000256" key="4">
    <source>
        <dbReference type="ARBA" id="ARBA00022679"/>
    </source>
</evidence>
<comment type="caution">
    <text evidence="7">The sequence shown here is derived from an EMBL/GenBank/DDBJ whole genome shotgun (WGS) entry which is preliminary data.</text>
</comment>
<dbReference type="Gene3D" id="3.90.1150.10">
    <property type="entry name" value="Aspartate Aminotransferase, domain 1"/>
    <property type="match status" value="1"/>
</dbReference>
<dbReference type="InterPro" id="IPR039429">
    <property type="entry name" value="SHMT-like_dom"/>
</dbReference>
<dbReference type="InterPro" id="IPR049943">
    <property type="entry name" value="Ser_HO-MeTrfase-like"/>
</dbReference>
<evidence type="ECO:0000256" key="1">
    <source>
        <dbReference type="ARBA" id="ARBA00001933"/>
    </source>
</evidence>
<evidence type="ECO:0000259" key="6">
    <source>
        <dbReference type="Pfam" id="PF00464"/>
    </source>
</evidence>
<gene>
    <name evidence="7" type="ORF">LCGC14_1723920</name>
</gene>
<feature type="non-terminal residue" evidence="7">
    <location>
        <position position="381"/>
    </location>
</feature>
<dbReference type="SUPFAM" id="SSF53383">
    <property type="entry name" value="PLP-dependent transferases"/>
    <property type="match status" value="1"/>
</dbReference>
<dbReference type="GO" id="GO:0004372">
    <property type="term" value="F:glycine hydroxymethyltransferase activity"/>
    <property type="evidence" value="ECO:0007669"/>
    <property type="project" value="InterPro"/>
</dbReference>
<protein>
    <recommendedName>
        <fullName evidence="6">Serine hydroxymethyltransferase-like domain-containing protein</fullName>
    </recommendedName>
</protein>